<dbReference type="InterPro" id="IPR010104">
    <property type="entry name" value="TonB_rcpt_bac"/>
</dbReference>
<feature type="chain" id="PRO_5002277797" evidence="5">
    <location>
        <begin position="31"/>
        <end position="1007"/>
    </location>
</feature>
<comment type="subcellular location">
    <subcellularLocation>
        <location evidence="1 4">Cell outer membrane</location>
    </subcellularLocation>
</comment>
<dbReference type="PANTHER" id="PTHR40980">
    <property type="entry name" value="PLUG DOMAIN-CONTAINING PROTEIN"/>
    <property type="match status" value="1"/>
</dbReference>
<dbReference type="PANTHER" id="PTHR40980:SF3">
    <property type="entry name" value="TONB-DEPENDENT RECEPTOR-LIKE BETA-BARREL DOMAIN-CONTAINING PROTEIN"/>
    <property type="match status" value="1"/>
</dbReference>
<dbReference type="InterPro" id="IPR012910">
    <property type="entry name" value="Plug_dom"/>
</dbReference>
<reference evidence="8" key="1">
    <citation type="journal article" date="2014" name="Proc. Natl. Acad. Sci. U.S.A.">
        <title>Gill bacteria enable a novel digestive strategy in a wood-feeding mollusk.</title>
        <authorList>
            <person name="O'Connor R.M."/>
            <person name="Fung J.M."/>
            <person name="Sharp K.H."/>
            <person name="Benner J.S."/>
            <person name="McClung C."/>
            <person name="Cushing S."/>
            <person name="Lamkin E.R."/>
            <person name="Fomenkov A.I."/>
            <person name="Henrissat B."/>
            <person name="Londer Y.Y."/>
            <person name="Scholz M.B."/>
            <person name="Posfai J."/>
            <person name="Malfatti S."/>
            <person name="Tringe S.G."/>
            <person name="Woyke T."/>
            <person name="Malmstrom R.R."/>
            <person name="Coleman-Derr D."/>
            <person name="Altamia M.A."/>
            <person name="Dedrick S."/>
            <person name="Kaluziak S.T."/>
            <person name="Haygood M.G."/>
            <person name="Distel D.L."/>
        </authorList>
    </citation>
    <scope>NUCLEOTIDE SEQUENCE</scope>
    <source>
        <strain evidence="8">Bs02</strain>
    </source>
</reference>
<dbReference type="InterPro" id="IPR000531">
    <property type="entry name" value="Beta-barrel_TonB"/>
</dbReference>
<dbReference type="Pfam" id="PF07715">
    <property type="entry name" value="Plug"/>
    <property type="match status" value="1"/>
</dbReference>
<dbReference type="Gene3D" id="2.40.170.20">
    <property type="entry name" value="TonB-dependent receptor, beta-barrel domain"/>
    <property type="match status" value="1"/>
</dbReference>
<evidence type="ECO:0000313" key="8">
    <source>
        <dbReference type="EMBL" id="AIH07633.1"/>
    </source>
</evidence>
<dbReference type="Pfam" id="PF00593">
    <property type="entry name" value="TonB_dep_Rec_b-barrel"/>
    <property type="match status" value="1"/>
</dbReference>
<name>A0A0D3MFC9_9GAMM</name>
<dbReference type="RefSeq" id="WP_188151923.1">
    <property type="nucleotide sequence ID" value="NZ_MRUH01000165.1"/>
</dbReference>
<evidence type="ECO:0000259" key="6">
    <source>
        <dbReference type="Pfam" id="PF00593"/>
    </source>
</evidence>
<feature type="signal peptide" evidence="5">
    <location>
        <begin position="1"/>
        <end position="30"/>
    </location>
</feature>
<keyword evidence="3" id="KW-0998">Cell outer membrane</keyword>
<dbReference type="AlphaFoldDB" id="A0A0D3MFC9"/>
<evidence type="ECO:0000256" key="2">
    <source>
        <dbReference type="ARBA" id="ARBA00023136"/>
    </source>
</evidence>
<dbReference type="InterPro" id="IPR036942">
    <property type="entry name" value="Beta-barrel_TonB_sf"/>
</dbReference>
<organism evidence="8">
    <name type="scientific">Teredinibacter waterburyi</name>
    <dbReference type="NCBI Taxonomy" id="1500538"/>
    <lineage>
        <taxon>Bacteria</taxon>
        <taxon>Pseudomonadati</taxon>
        <taxon>Pseudomonadota</taxon>
        <taxon>Gammaproteobacteria</taxon>
        <taxon>Cellvibrionales</taxon>
        <taxon>Cellvibrionaceae</taxon>
        <taxon>Teredinibacter</taxon>
    </lineage>
</organism>
<protein>
    <submittedName>
        <fullName evidence="8">TonB-dependent receptor</fullName>
    </submittedName>
</protein>
<keyword evidence="8" id="KW-0675">Receptor</keyword>
<evidence type="ECO:0000259" key="7">
    <source>
        <dbReference type="Pfam" id="PF07715"/>
    </source>
</evidence>
<comment type="similarity">
    <text evidence="4">Belongs to the TonB-dependent receptor family.</text>
</comment>
<evidence type="ECO:0000256" key="4">
    <source>
        <dbReference type="RuleBase" id="RU003357"/>
    </source>
</evidence>
<dbReference type="InterPro" id="IPR037066">
    <property type="entry name" value="Plug_dom_sf"/>
</dbReference>
<proteinExistence type="inferred from homology"/>
<keyword evidence="4" id="KW-0798">TonB box</keyword>
<evidence type="ECO:0000256" key="5">
    <source>
        <dbReference type="SAM" id="SignalP"/>
    </source>
</evidence>
<evidence type="ECO:0000256" key="3">
    <source>
        <dbReference type="ARBA" id="ARBA00023237"/>
    </source>
</evidence>
<feature type="domain" description="TonB-dependent receptor plug" evidence="7">
    <location>
        <begin position="54"/>
        <end position="157"/>
    </location>
</feature>
<keyword evidence="2 4" id="KW-0472">Membrane</keyword>
<dbReference type="SUPFAM" id="SSF56935">
    <property type="entry name" value="Porins"/>
    <property type="match status" value="1"/>
</dbReference>
<dbReference type="Gene3D" id="2.170.130.10">
    <property type="entry name" value="TonB-dependent receptor, plug domain"/>
    <property type="match status" value="1"/>
</dbReference>
<sequence>MKKMGNFRKKVLASQIASIVLAGMGASAFAQNVVEEEVIVTGVRAAQERAIDIKRNATNIVDSVSAEDIGKLPDVTIADSLQRITGVQIKRSGGQGSLVSVRGMSEVLSTVNGEYFLLPASMTTNGADFTDIPSSLVSGLTVSKSQSASSLDGGIGGNIDLLTARSLNMDEGFSGSARLQLGTGSITSETDPELSALVGWNLDDKLATSLAISYGDSTLANNQGRMRSDRVAESWGCTGAAGDECYDLDGNGDMGGDFINPMNWQSPEFSSRQIERERLGLVYNFNLAVSDALELNADVFYNSMEERSAGQFLYLGNQIGGRAGFHEYVKVTGNNAINNPGDGTLGGQPYYATDMNMMVSGFVAGVKGIYRDTSATNSNIELKYDNGGAFTGSVRWVSGHASSTSNDLTLSQISNARDVVRSEGGTAENINPGAIDDGLIYPMSVKLQSDSVLVNIDEAMVAKMANQESWYIHSGWVEGAYSGADHDIFRADGSFALADEGITSIDFGVRFSNRDVNFDNVSFFSPSGLFDDDGNELLNKYHEAGYAVGQAGTTGTAEGVTYDPLPVIQLEDSALNGYVTNVTSFGEVLQGFNGTVPMVDTNAISDPIAFLDELYGEGEAIVNPDRSYSVTDSKTSFFVQANFEKELSDSVMLTGNGGVRHVRTDLKVTQNITDPNSLNPRILAGVDPNHTTYTDLGDKVTNVSYNHFLPTLNLAFDFGENYKLRLAYDERISLQNLSKLGDGSITYYSTEETLPNGDKEAWQRVSSRQNNGNPYLRPWEATTQNIAFEWYPNDSTIVAIGYFDIDIQSFTYDKVEQNPALADSDGVVRRGAEERTIANGEGGSVQGWEFSYQQSFDTLPSILGNTGMTFNYTYSPSESPSDKTLPNGDIAPFNSTAEDQANLILWYQDDKLELRLAANYLGEQYTGDTSGWMWSPANDADGMPQYLNSTMFVDLSGSYYITDEVQMTLSVNNLTEEDNIAYTQWSDYVHDYDLFERRMTLGVNVKF</sequence>
<keyword evidence="5" id="KW-0732">Signal</keyword>
<dbReference type="EMBL" id="KJ943282">
    <property type="protein sequence ID" value="AIH07633.1"/>
    <property type="molecule type" value="Genomic_DNA"/>
</dbReference>
<accession>A0A0D3MFC9</accession>
<feature type="domain" description="TonB-dependent receptor-like beta-barrel" evidence="6">
    <location>
        <begin position="476"/>
        <end position="974"/>
    </location>
</feature>
<evidence type="ECO:0000256" key="1">
    <source>
        <dbReference type="ARBA" id="ARBA00004442"/>
    </source>
</evidence>
<dbReference type="GO" id="GO:0009279">
    <property type="term" value="C:cell outer membrane"/>
    <property type="evidence" value="ECO:0007669"/>
    <property type="project" value="UniProtKB-SubCell"/>
</dbReference>
<dbReference type="NCBIfam" id="TIGR01782">
    <property type="entry name" value="TonB-Xanth-Caul"/>
    <property type="match status" value="1"/>
</dbReference>